<dbReference type="EMBL" id="JAUSYA010000001">
    <property type="protein sequence ID" value="MDQ0684066.1"/>
    <property type="molecule type" value="Genomic_DNA"/>
</dbReference>
<accession>A0ABU0Q087</accession>
<dbReference type="RefSeq" id="WP_307043231.1">
    <property type="nucleotide sequence ID" value="NZ_JAUSYA010000001.1"/>
</dbReference>
<proteinExistence type="predicted"/>
<protein>
    <recommendedName>
        <fullName evidence="2">DUF3592 domain-containing protein</fullName>
    </recommendedName>
</protein>
<dbReference type="InterPro" id="IPR021994">
    <property type="entry name" value="DUF3592"/>
</dbReference>
<comment type="caution">
    <text evidence="3">The sequence shown here is derived from an EMBL/GenBank/DDBJ whole genome shotgun (WGS) entry which is preliminary data.</text>
</comment>
<organism evidence="3 4">
    <name type="scientific">Streptomyces achromogenes</name>
    <dbReference type="NCBI Taxonomy" id="67255"/>
    <lineage>
        <taxon>Bacteria</taxon>
        <taxon>Bacillati</taxon>
        <taxon>Actinomycetota</taxon>
        <taxon>Actinomycetes</taxon>
        <taxon>Kitasatosporales</taxon>
        <taxon>Streptomycetaceae</taxon>
        <taxon>Streptomyces</taxon>
    </lineage>
</organism>
<dbReference type="Pfam" id="PF12158">
    <property type="entry name" value="DUF3592"/>
    <property type="match status" value="1"/>
</dbReference>
<keyword evidence="1" id="KW-0472">Membrane</keyword>
<keyword evidence="4" id="KW-1185">Reference proteome</keyword>
<gene>
    <name evidence="3" type="ORF">QFZ56_003029</name>
</gene>
<evidence type="ECO:0000256" key="1">
    <source>
        <dbReference type="SAM" id="Phobius"/>
    </source>
</evidence>
<evidence type="ECO:0000313" key="3">
    <source>
        <dbReference type="EMBL" id="MDQ0684066.1"/>
    </source>
</evidence>
<keyword evidence="1" id="KW-0812">Transmembrane</keyword>
<evidence type="ECO:0000259" key="2">
    <source>
        <dbReference type="Pfam" id="PF12158"/>
    </source>
</evidence>
<keyword evidence="1" id="KW-1133">Transmembrane helix</keyword>
<feature type="transmembrane region" description="Helical" evidence="1">
    <location>
        <begin position="6"/>
        <end position="24"/>
    </location>
</feature>
<sequence length="154" mass="16637">METFFYIVPSIMIAVMLFLAYKTLGRTRQVRAAWDSGVTAEGRCLRTYTHTSGGGGDTSVSTTLHHVYEFTTRDGRAYRFDEGGGPGTVIEGDIVTVFYAPDHPEGATAHRPSRGRLAAGTGCLLGFFAVFIFFCVVAMVAAHTFFSEPGGLLP</sequence>
<name>A0ABU0Q087_STRAH</name>
<feature type="domain" description="DUF3592" evidence="2">
    <location>
        <begin position="47"/>
        <end position="112"/>
    </location>
</feature>
<evidence type="ECO:0000313" key="4">
    <source>
        <dbReference type="Proteomes" id="UP001243364"/>
    </source>
</evidence>
<reference evidence="3 4" key="1">
    <citation type="submission" date="2023-07" db="EMBL/GenBank/DDBJ databases">
        <title>Comparative genomics of wheat-associated soil bacteria to identify genetic determinants of phenazine resistance.</title>
        <authorList>
            <person name="Mouncey N."/>
        </authorList>
    </citation>
    <scope>NUCLEOTIDE SEQUENCE [LARGE SCALE GENOMIC DNA]</scope>
    <source>
        <strain evidence="3 4">W4I19-2</strain>
    </source>
</reference>
<feature type="transmembrane region" description="Helical" evidence="1">
    <location>
        <begin position="123"/>
        <end position="146"/>
    </location>
</feature>
<dbReference type="Proteomes" id="UP001243364">
    <property type="component" value="Unassembled WGS sequence"/>
</dbReference>